<feature type="region of interest" description="Disordered" evidence="3">
    <location>
        <begin position="24"/>
        <end position="90"/>
    </location>
</feature>
<dbReference type="GeneTree" id="ENSGT00940000156629"/>
<comment type="similarity">
    <text evidence="1">Belongs to the SMARCD family.</text>
</comment>
<dbReference type="CDD" id="cd17674">
    <property type="entry name" value="SWIB_BAF60A"/>
    <property type="match status" value="1"/>
</dbReference>
<dbReference type="InterPro" id="IPR038041">
    <property type="entry name" value="SMARCD1_SWIB_dom"/>
</dbReference>
<dbReference type="Pfam" id="PF02201">
    <property type="entry name" value="SWIB"/>
    <property type="match status" value="1"/>
</dbReference>
<dbReference type="GO" id="GO:0021510">
    <property type="term" value="P:spinal cord development"/>
    <property type="evidence" value="ECO:0007669"/>
    <property type="project" value="Ensembl"/>
</dbReference>
<dbReference type="InterPro" id="IPR003121">
    <property type="entry name" value="SWIB_MDM2_domain"/>
</dbReference>
<evidence type="ECO:0000256" key="3">
    <source>
        <dbReference type="SAM" id="MobiDB-lite"/>
    </source>
</evidence>
<dbReference type="FunFam" id="1.10.245.10:FF:000001">
    <property type="entry name" value="SWI/SNF-related matrix-associated regulator of chromatin subfamily D member 3 isoform 1"/>
    <property type="match status" value="1"/>
</dbReference>
<dbReference type="InterPro" id="IPR036885">
    <property type="entry name" value="SWIB_MDM2_dom_sf"/>
</dbReference>
<dbReference type="GO" id="GO:0061053">
    <property type="term" value="P:somite development"/>
    <property type="evidence" value="ECO:0007669"/>
    <property type="project" value="Ensembl"/>
</dbReference>
<dbReference type="Gene3D" id="1.10.245.10">
    <property type="entry name" value="SWIB/MDM2 domain"/>
    <property type="match status" value="1"/>
</dbReference>
<keyword evidence="2" id="KW-0597">Phosphoprotein</keyword>
<dbReference type="SMART" id="SM00151">
    <property type="entry name" value="SWIB"/>
    <property type="match status" value="1"/>
</dbReference>
<evidence type="ECO:0000259" key="4">
    <source>
        <dbReference type="PROSITE" id="PS51925"/>
    </source>
</evidence>
<dbReference type="GO" id="GO:0005654">
    <property type="term" value="C:nucleoplasm"/>
    <property type="evidence" value="ECO:0007669"/>
    <property type="project" value="UniProtKB-ARBA"/>
</dbReference>
<dbReference type="STRING" id="61819.ENSACIP00000018214"/>
<dbReference type="PANTHER" id="PTHR13844">
    <property type="entry name" value="SWI/SNF-RELATED MATRIX-ASSOCIATED ACTIN-DEPENDENT REGULATOR OF CHROMATIN SUBFAMILY D"/>
    <property type="match status" value="1"/>
</dbReference>
<dbReference type="GO" id="GO:0060216">
    <property type="term" value="P:definitive hemopoiesis"/>
    <property type="evidence" value="ECO:0007669"/>
    <property type="project" value="Ensembl"/>
</dbReference>
<dbReference type="SUPFAM" id="SSF47592">
    <property type="entry name" value="SWIB/MDM2 domain"/>
    <property type="match status" value="1"/>
</dbReference>
<dbReference type="GO" id="GO:0002244">
    <property type="term" value="P:hematopoietic progenitor cell differentiation"/>
    <property type="evidence" value="ECO:0007669"/>
    <property type="project" value="Ensembl"/>
</dbReference>
<dbReference type="InterPro" id="IPR019835">
    <property type="entry name" value="SWIB_domain"/>
</dbReference>
<organism evidence="5 6">
    <name type="scientific">Amphilophus citrinellus</name>
    <name type="common">Midas cichlid</name>
    <name type="synonym">Cichlasoma citrinellum</name>
    <dbReference type="NCBI Taxonomy" id="61819"/>
    <lineage>
        <taxon>Eukaryota</taxon>
        <taxon>Metazoa</taxon>
        <taxon>Chordata</taxon>
        <taxon>Craniata</taxon>
        <taxon>Vertebrata</taxon>
        <taxon>Euteleostomi</taxon>
        <taxon>Actinopterygii</taxon>
        <taxon>Neopterygii</taxon>
        <taxon>Teleostei</taxon>
        <taxon>Neoteleostei</taxon>
        <taxon>Acanthomorphata</taxon>
        <taxon>Ovalentaria</taxon>
        <taxon>Cichlomorphae</taxon>
        <taxon>Cichliformes</taxon>
        <taxon>Cichlidae</taxon>
        <taxon>New World cichlids</taxon>
        <taxon>Cichlasomatinae</taxon>
        <taxon>Heroini</taxon>
        <taxon>Amphilophus</taxon>
    </lineage>
</organism>
<proteinExistence type="inferred from homology"/>
<evidence type="ECO:0000313" key="5">
    <source>
        <dbReference type="Ensembl" id="ENSACIP00000018214.1"/>
    </source>
</evidence>
<protein>
    <submittedName>
        <fullName evidence="5">SWI/SNF related BAF chromatin remodeling complex subunit D1</fullName>
    </submittedName>
</protein>
<evidence type="ECO:0000313" key="6">
    <source>
        <dbReference type="Proteomes" id="UP000261340"/>
    </source>
</evidence>
<dbReference type="Ensembl" id="ENSACIT00000018703.1">
    <property type="protein sequence ID" value="ENSACIP00000018214.1"/>
    <property type="gene ID" value="ENSACIG00000014199.1"/>
</dbReference>
<feature type="domain" description="DM2" evidence="4">
    <location>
        <begin position="211"/>
        <end position="288"/>
    </location>
</feature>
<dbReference type="OMA" id="NFRCNEP"/>
<feature type="compositionally biased region" description="Low complexity" evidence="3">
    <location>
        <begin position="71"/>
        <end position="80"/>
    </location>
</feature>
<evidence type="ECO:0000256" key="1">
    <source>
        <dbReference type="ARBA" id="ARBA00010619"/>
    </source>
</evidence>
<dbReference type="PROSITE" id="PS51925">
    <property type="entry name" value="SWIB_MDM2"/>
    <property type="match status" value="1"/>
</dbReference>
<reference evidence="5" key="2">
    <citation type="submission" date="2025-09" db="UniProtKB">
        <authorList>
            <consortium name="Ensembl"/>
        </authorList>
    </citation>
    <scope>IDENTIFICATION</scope>
</reference>
<name>A0A3Q0S056_AMPCI</name>
<sequence>GGKAAISDLSLICCSRLHSCSQIQERPGMPPSSRMTPQGPAMGPPGYGSSPVSRPGMPGVMDPSRKRPAPQQIQQVQQQQNRNHTKKKKMADKILPQRIRELVPESQAYMDLLAFERKLDQTIMRKRLDIQEALKRPIKTAVSKYEATKQKRKFSSFFKSLVIELDKDLYGPDNHLVEWHRTATTQETDGFQVKRPGDVGVRCTVLLMLDYQPPQFKLDPRLARMLGIHTQTRPVIIQALWQYVKTHKLQDPHEREFINCDKYLQQIFETQRMKFSEIPQRLHALLMPPEPIIINHLISVDPNDQKKTACYDIDVEVDDTLKTQMNSFLLSTASQQEIAGLDNKIHETIETINQLKTQREFMLSFARDPQGFINDWLQSQCRDLKTMTDVVGNPEEERRAEFYYQPWAQEAVCRYFYSKVQQRRQELEQALGIRNT</sequence>
<accession>A0A3Q0S056</accession>
<keyword evidence="6" id="KW-1185">Reference proteome</keyword>
<reference evidence="5" key="1">
    <citation type="submission" date="2025-08" db="UniProtKB">
        <authorList>
            <consortium name="Ensembl"/>
        </authorList>
    </citation>
    <scope>IDENTIFICATION</scope>
</reference>
<evidence type="ECO:0000256" key="2">
    <source>
        <dbReference type="ARBA" id="ARBA00022553"/>
    </source>
</evidence>
<dbReference type="AlphaFoldDB" id="A0A3Q0S056"/>
<dbReference type="Proteomes" id="UP000261340">
    <property type="component" value="Unplaced"/>
</dbReference>